<name>K0R9H0_THAOC</name>
<feature type="non-terminal residue" evidence="2">
    <location>
        <position position="1"/>
    </location>
</feature>
<comment type="caution">
    <text evidence="2">The sequence shown here is derived from an EMBL/GenBank/DDBJ whole genome shotgun (WGS) entry which is preliminary data.</text>
</comment>
<proteinExistence type="predicted"/>
<keyword evidence="3" id="KW-1185">Reference proteome</keyword>
<dbReference type="EMBL" id="AGNL01044123">
    <property type="protein sequence ID" value="EJK50193.1"/>
    <property type="molecule type" value="Genomic_DNA"/>
</dbReference>
<dbReference type="AlphaFoldDB" id="K0R9H0"/>
<organism evidence="2 3">
    <name type="scientific">Thalassiosira oceanica</name>
    <name type="common">Marine diatom</name>
    <dbReference type="NCBI Taxonomy" id="159749"/>
    <lineage>
        <taxon>Eukaryota</taxon>
        <taxon>Sar</taxon>
        <taxon>Stramenopiles</taxon>
        <taxon>Ochrophyta</taxon>
        <taxon>Bacillariophyta</taxon>
        <taxon>Coscinodiscophyceae</taxon>
        <taxon>Thalassiosirophycidae</taxon>
        <taxon>Thalassiosirales</taxon>
        <taxon>Thalassiosiraceae</taxon>
        <taxon>Thalassiosira</taxon>
    </lineage>
</organism>
<dbReference type="Proteomes" id="UP000266841">
    <property type="component" value="Unassembled WGS sequence"/>
</dbReference>
<reference evidence="2 3" key="1">
    <citation type="journal article" date="2012" name="Genome Biol.">
        <title>Genome and low-iron response of an oceanic diatom adapted to chronic iron limitation.</title>
        <authorList>
            <person name="Lommer M."/>
            <person name="Specht M."/>
            <person name="Roy A.S."/>
            <person name="Kraemer L."/>
            <person name="Andreson R."/>
            <person name="Gutowska M.A."/>
            <person name="Wolf J."/>
            <person name="Bergner S.V."/>
            <person name="Schilhabel M.B."/>
            <person name="Klostermeier U.C."/>
            <person name="Beiko R.G."/>
            <person name="Rosenstiel P."/>
            <person name="Hippler M."/>
            <person name="Laroche J."/>
        </authorList>
    </citation>
    <scope>NUCLEOTIDE SEQUENCE [LARGE SCALE GENOMIC DNA]</scope>
    <source>
        <strain evidence="2 3">CCMP1005</strain>
    </source>
</reference>
<gene>
    <name evidence="2" type="ORF">THAOC_30862</name>
</gene>
<evidence type="ECO:0000313" key="2">
    <source>
        <dbReference type="EMBL" id="EJK50193.1"/>
    </source>
</evidence>
<sequence length="81" mass="8456">ERLVRTPERPGPAPGRRREDPSVPPLRPRGTGGGRGDPGRGRGGRREGGARVPPGDAGLLQVRHGGRRDAPDEGDDTVGPP</sequence>
<feature type="region of interest" description="Disordered" evidence="1">
    <location>
        <begin position="1"/>
        <end position="81"/>
    </location>
</feature>
<feature type="compositionally biased region" description="Basic and acidic residues" evidence="1">
    <location>
        <begin position="37"/>
        <end position="49"/>
    </location>
</feature>
<evidence type="ECO:0000256" key="1">
    <source>
        <dbReference type="SAM" id="MobiDB-lite"/>
    </source>
</evidence>
<accession>K0R9H0</accession>
<protein>
    <submittedName>
        <fullName evidence="2">Uncharacterized protein</fullName>
    </submittedName>
</protein>
<feature type="compositionally biased region" description="Acidic residues" evidence="1">
    <location>
        <begin position="72"/>
        <end position="81"/>
    </location>
</feature>
<evidence type="ECO:0000313" key="3">
    <source>
        <dbReference type="Proteomes" id="UP000266841"/>
    </source>
</evidence>